<dbReference type="SUPFAM" id="SSF53448">
    <property type="entry name" value="Nucleotide-diphospho-sugar transferases"/>
    <property type="match status" value="1"/>
</dbReference>
<protein>
    <submittedName>
        <fullName evidence="2">Glycosyltransferase, group 2 family protein</fullName>
        <ecNumber evidence="2">2.4.-.-</ecNumber>
    </submittedName>
</protein>
<evidence type="ECO:0000313" key="2">
    <source>
        <dbReference type="EMBL" id="EFL43579.1"/>
    </source>
</evidence>
<proteinExistence type="predicted"/>
<gene>
    <name evidence="2" type="ORF">HMPREF9248_0703</name>
</gene>
<keyword evidence="2" id="KW-0328">Glycosyltransferase</keyword>
<name>A0ABN0AYK0_9ACTN</name>
<comment type="caution">
    <text evidence="2">The sequence shown here is derived from an EMBL/GenBank/DDBJ whole genome shotgun (WGS) entry which is preliminary data.</text>
</comment>
<feature type="domain" description="Glycosyltransferase 2-like" evidence="1">
    <location>
        <begin position="9"/>
        <end position="108"/>
    </location>
</feature>
<accession>A0ABN0AYK0</accession>
<dbReference type="InterPro" id="IPR001173">
    <property type="entry name" value="Glyco_trans_2-like"/>
</dbReference>
<evidence type="ECO:0000259" key="1">
    <source>
        <dbReference type="Pfam" id="PF00535"/>
    </source>
</evidence>
<sequence length="271" mass="30704">MYTSQDHTFVICAYKDSPYLQACMESLAGQAQRSRIILVTSTPSRAIEAACEHFGIPMHINTTAHHGIAGDWNFGVACAHSALVTIAHQDDVYKPRYTADMLQALNRAKAHEPLLYFTNYAELRNGAEQAQNRLLAIKRCMLTPFLSTRLSRMRWVRKLVLGSGNPICCPSVTLIQSTCEKLGRNEFFDAEFGSNLDWQTWLLIAKLPGMFVYNPTIEMCHRIHEGSETSRLIENQTRDAEDLAMLGSFWPRPIARMLHVLYKHGQDSNRS</sequence>
<reference evidence="2 3" key="1">
    <citation type="submission" date="2010-08" db="EMBL/GenBank/DDBJ databases">
        <authorList>
            <person name="Durkin A.S."/>
            <person name="Madupu R."/>
            <person name="Torralba M."/>
            <person name="Gillis M."/>
            <person name="Methe B."/>
            <person name="Sutton G."/>
            <person name="Nelson K.E."/>
        </authorList>
    </citation>
    <scope>NUCLEOTIDE SEQUENCE [LARGE SCALE GENOMIC DNA]</scope>
    <source>
        <strain evidence="2 3">PB189-T1-4</strain>
    </source>
</reference>
<dbReference type="CDD" id="cd00761">
    <property type="entry name" value="Glyco_tranf_GTA_type"/>
    <property type="match status" value="1"/>
</dbReference>
<organism evidence="2 3">
    <name type="scientific">Fannyhessea vaginae PB189-T1-4</name>
    <dbReference type="NCBI Taxonomy" id="866774"/>
    <lineage>
        <taxon>Bacteria</taxon>
        <taxon>Bacillati</taxon>
        <taxon>Actinomycetota</taxon>
        <taxon>Coriobacteriia</taxon>
        <taxon>Coriobacteriales</taxon>
        <taxon>Atopobiaceae</taxon>
        <taxon>Fannyhessea</taxon>
    </lineage>
</organism>
<dbReference type="Proteomes" id="UP000004431">
    <property type="component" value="Unassembled WGS sequence"/>
</dbReference>
<dbReference type="GO" id="GO:0016757">
    <property type="term" value="F:glycosyltransferase activity"/>
    <property type="evidence" value="ECO:0007669"/>
    <property type="project" value="UniProtKB-KW"/>
</dbReference>
<dbReference type="EC" id="2.4.-.-" evidence="2"/>
<keyword evidence="2" id="KW-0808">Transferase</keyword>
<dbReference type="Pfam" id="PF00535">
    <property type="entry name" value="Glycos_transf_2"/>
    <property type="match status" value="1"/>
</dbReference>
<dbReference type="EMBL" id="AEDQ01000033">
    <property type="protein sequence ID" value="EFL43579.1"/>
    <property type="molecule type" value="Genomic_DNA"/>
</dbReference>
<evidence type="ECO:0000313" key="3">
    <source>
        <dbReference type="Proteomes" id="UP000004431"/>
    </source>
</evidence>
<keyword evidence="3" id="KW-1185">Reference proteome</keyword>
<dbReference type="Gene3D" id="3.90.550.10">
    <property type="entry name" value="Spore Coat Polysaccharide Biosynthesis Protein SpsA, Chain A"/>
    <property type="match status" value="1"/>
</dbReference>
<dbReference type="InterPro" id="IPR029044">
    <property type="entry name" value="Nucleotide-diphossugar_trans"/>
</dbReference>